<evidence type="ECO:0000313" key="4">
    <source>
        <dbReference type="EMBL" id="KAE8686510.1"/>
    </source>
</evidence>
<organism evidence="4 5">
    <name type="scientific">Hibiscus syriacus</name>
    <name type="common">Rose of Sharon</name>
    <dbReference type="NCBI Taxonomy" id="106335"/>
    <lineage>
        <taxon>Eukaryota</taxon>
        <taxon>Viridiplantae</taxon>
        <taxon>Streptophyta</taxon>
        <taxon>Embryophyta</taxon>
        <taxon>Tracheophyta</taxon>
        <taxon>Spermatophyta</taxon>
        <taxon>Magnoliopsida</taxon>
        <taxon>eudicotyledons</taxon>
        <taxon>Gunneridae</taxon>
        <taxon>Pentapetalae</taxon>
        <taxon>rosids</taxon>
        <taxon>malvids</taxon>
        <taxon>Malvales</taxon>
        <taxon>Malvaceae</taxon>
        <taxon>Malvoideae</taxon>
        <taxon>Hibiscus</taxon>
    </lineage>
</organism>
<dbReference type="InterPro" id="IPR016135">
    <property type="entry name" value="UBQ-conjugating_enzyme/RWD"/>
</dbReference>
<feature type="region of interest" description="Disordered" evidence="3">
    <location>
        <begin position="26"/>
        <end position="56"/>
    </location>
</feature>
<keyword evidence="2" id="KW-0833">Ubl conjugation pathway</keyword>
<keyword evidence="1" id="KW-0808">Transferase</keyword>
<sequence length="311" mass="34452">MDSKGKTKICCDKKWENYVKDASANDQGNSVSIAGSEDSNNPAKSSTSALINSNNMNGSNSDCPMLMGRRIVTMTMLIMALIPWLKDSAPIGNLPPSLAVPTSPKTSNLADSKLKSTSTDTSMVPRESGSDSKGGNGDMQKFLSFKHFDVVDDSRTIITAYELIRRATKGVGKAIQEWKILEKDLADGLLLLWWPRLIRIYTTVVSMSSLLGTWHGEQNEMWVPGQSTMLQVLVSIQALILNATPFFNEPGYERVHVGAEGERKCRKYNEEVILSLKTMIYTLRKPPKHFEDFVTGHFRTVHLTSLCVSSV</sequence>
<dbReference type="SUPFAM" id="SSF54495">
    <property type="entry name" value="UBC-like"/>
    <property type="match status" value="1"/>
</dbReference>
<comment type="caution">
    <text evidence="4">The sequence shown here is derived from an EMBL/GenBank/DDBJ whole genome shotgun (WGS) entry which is preliminary data.</text>
</comment>
<keyword evidence="5" id="KW-1185">Reference proteome</keyword>
<evidence type="ECO:0000256" key="1">
    <source>
        <dbReference type="ARBA" id="ARBA00022679"/>
    </source>
</evidence>
<dbReference type="Proteomes" id="UP000436088">
    <property type="component" value="Unassembled WGS sequence"/>
</dbReference>
<reference evidence="4" key="1">
    <citation type="submission" date="2019-09" db="EMBL/GenBank/DDBJ databases">
        <title>Draft genome information of white flower Hibiscus syriacus.</title>
        <authorList>
            <person name="Kim Y.-M."/>
        </authorList>
    </citation>
    <scope>NUCLEOTIDE SEQUENCE [LARGE SCALE GENOMIC DNA]</scope>
    <source>
        <strain evidence="4">YM2019G1</strain>
    </source>
</reference>
<name>A0A6A2Z537_HIBSY</name>
<evidence type="ECO:0000256" key="3">
    <source>
        <dbReference type="SAM" id="MobiDB-lite"/>
    </source>
</evidence>
<proteinExistence type="predicted"/>
<feature type="region of interest" description="Disordered" evidence="3">
    <location>
        <begin position="98"/>
        <end position="136"/>
    </location>
</feature>
<dbReference type="PANTHER" id="PTHR46116:SF18">
    <property type="entry name" value="UBIQUITIN-CONJUGATING ENZYME E2 38 ISOFORM X1"/>
    <property type="match status" value="1"/>
</dbReference>
<dbReference type="EMBL" id="VEPZ02001215">
    <property type="protein sequence ID" value="KAE8686510.1"/>
    <property type="molecule type" value="Genomic_DNA"/>
</dbReference>
<dbReference type="AlphaFoldDB" id="A0A6A2Z537"/>
<dbReference type="PANTHER" id="PTHR46116">
    <property type="entry name" value="(E3-INDEPENDENT) E2 UBIQUITIN-CONJUGATING ENZYME"/>
    <property type="match status" value="1"/>
</dbReference>
<gene>
    <name evidence="4" type="ORF">F3Y22_tig00111059pilonHSYRG00128</name>
</gene>
<evidence type="ECO:0000256" key="2">
    <source>
        <dbReference type="ARBA" id="ARBA00022786"/>
    </source>
</evidence>
<dbReference type="GO" id="GO:0061631">
    <property type="term" value="F:ubiquitin conjugating enzyme activity"/>
    <property type="evidence" value="ECO:0007669"/>
    <property type="project" value="TreeGrafter"/>
</dbReference>
<evidence type="ECO:0000313" key="5">
    <source>
        <dbReference type="Proteomes" id="UP000436088"/>
    </source>
</evidence>
<dbReference type="Gene3D" id="3.10.110.10">
    <property type="entry name" value="Ubiquitin Conjugating Enzyme"/>
    <property type="match status" value="1"/>
</dbReference>
<accession>A0A6A2Z537</accession>
<protein>
    <submittedName>
        <fullName evidence="4">Ubiquitin-conjugating enzyme E2 38</fullName>
    </submittedName>
</protein>